<organism evidence="2">
    <name type="scientific">Oryza nivara</name>
    <name type="common">Indian wild rice</name>
    <name type="synonym">Oryza sativa f. spontanea</name>
    <dbReference type="NCBI Taxonomy" id="4536"/>
    <lineage>
        <taxon>Eukaryota</taxon>
        <taxon>Viridiplantae</taxon>
        <taxon>Streptophyta</taxon>
        <taxon>Embryophyta</taxon>
        <taxon>Tracheophyta</taxon>
        <taxon>Spermatophyta</taxon>
        <taxon>Magnoliopsida</taxon>
        <taxon>Liliopsida</taxon>
        <taxon>Poales</taxon>
        <taxon>Poaceae</taxon>
        <taxon>BOP clade</taxon>
        <taxon>Oryzoideae</taxon>
        <taxon>Oryzeae</taxon>
        <taxon>Oryzinae</taxon>
        <taxon>Oryza</taxon>
    </lineage>
</organism>
<dbReference type="AlphaFoldDB" id="A0A0E0FI60"/>
<feature type="compositionally biased region" description="Low complexity" evidence="1">
    <location>
        <begin position="62"/>
        <end position="79"/>
    </location>
</feature>
<evidence type="ECO:0000313" key="3">
    <source>
        <dbReference type="Proteomes" id="UP000006591"/>
    </source>
</evidence>
<accession>A0A0E0FI60</accession>
<dbReference type="EnsemblPlants" id="ONIVA01G08590.2">
    <property type="protein sequence ID" value="ONIVA01G08590.2"/>
    <property type="gene ID" value="ONIVA01G08590"/>
</dbReference>
<feature type="region of interest" description="Disordered" evidence="1">
    <location>
        <begin position="57"/>
        <end position="95"/>
    </location>
</feature>
<proteinExistence type="predicted"/>
<feature type="region of interest" description="Disordered" evidence="1">
    <location>
        <begin position="158"/>
        <end position="225"/>
    </location>
</feature>
<dbReference type="HOGENOM" id="CLU_1231590_0_0_1"/>
<protein>
    <submittedName>
        <fullName evidence="2">Uncharacterized protein</fullName>
    </submittedName>
</protein>
<keyword evidence="3" id="KW-1185">Reference proteome</keyword>
<dbReference type="Gramene" id="ONIVA01G08590.2">
    <property type="protein sequence ID" value="ONIVA01G08590.2"/>
    <property type="gene ID" value="ONIVA01G08590"/>
</dbReference>
<reference evidence="2" key="1">
    <citation type="submission" date="2015-04" db="UniProtKB">
        <authorList>
            <consortium name="EnsemblPlants"/>
        </authorList>
    </citation>
    <scope>IDENTIFICATION</scope>
    <source>
        <strain evidence="2">SL10</strain>
    </source>
</reference>
<evidence type="ECO:0000313" key="2">
    <source>
        <dbReference type="EnsemblPlants" id="ONIVA01G08590.2"/>
    </source>
</evidence>
<sequence length="225" mass="23868">MYVVPCYCSGLQHPHRCIYPHALAFPSTATLHALNPLLSSAHLSPGAVIAARLPRRKRRPLSADSPPSSISSALSATAAREATPQPNRTAGTPTPIPFTRLPLCGAPPDQRQSPASCPIMQAQAGMVEQPPQIRSVRHLGLRRVWNASVHTSVFAQLRSSSPPPVHGTGVADPSSANCHPSATDLLSKPPPQALAIPYPSHHLVADPPSPEPHHAASMFLRSSSR</sequence>
<evidence type="ECO:0000256" key="1">
    <source>
        <dbReference type="SAM" id="MobiDB-lite"/>
    </source>
</evidence>
<dbReference type="Proteomes" id="UP000006591">
    <property type="component" value="Chromosome 1"/>
</dbReference>
<name>A0A0E0FI60_ORYNI</name>
<reference evidence="2" key="2">
    <citation type="submission" date="2018-04" db="EMBL/GenBank/DDBJ databases">
        <title>OnivRS2 (Oryza nivara Reference Sequence Version 2).</title>
        <authorList>
            <person name="Zhang J."/>
            <person name="Kudrna D."/>
            <person name="Lee S."/>
            <person name="Talag J."/>
            <person name="Rajasekar S."/>
            <person name="Welchert J."/>
            <person name="Hsing Y.-I."/>
            <person name="Wing R.A."/>
        </authorList>
    </citation>
    <scope>NUCLEOTIDE SEQUENCE [LARGE SCALE GENOMIC DNA]</scope>
</reference>